<comment type="caution">
    <text evidence="2">The sequence shown here is derived from an EMBL/GenBank/DDBJ whole genome shotgun (WGS) entry which is preliminary data.</text>
</comment>
<sequence>MKISLRTQAVLGIGLIEVGMLMVLLYSVFHFIDQSTRDEVERRAQSIARVFAATAADDVLSLDLASLQSFVDEVAKTPGTSFARVVDYQGHLLAEAGNPQHLTRDFKRSFDAGDLPNLFMAQAYIVKAGLPYGKIEIGLYLRSQKENILNLRHRSLVIAALEVLMAALFSIAAGYYLVRRLKKMTEVVERASSGGRVQKIDDAVHGEVGELARQVDLLNERNQWEQSRSDLRIRNLEELNRLLQKKLAEKRDF</sequence>
<keyword evidence="1" id="KW-1133">Transmembrane helix</keyword>
<dbReference type="EMBL" id="DNNA01000204">
    <property type="protein sequence ID" value="HBC35156.1"/>
    <property type="molecule type" value="Genomic_DNA"/>
</dbReference>
<dbReference type="Gene3D" id="3.30.450.20">
    <property type="entry name" value="PAS domain"/>
    <property type="match status" value="1"/>
</dbReference>
<evidence type="ECO:0000313" key="2">
    <source>
        <dbReference type="EMBL" id="HBC35156.1"/>
    </source>
</evidence>
<protein>
    <submittedName>
        <fullName evidence="2">HAMP domain-containing protein</fullName>
    </submittedName>
</protein>
<dbReference type="AlphaFoldDB" id="A0A352IUM3"/>
<proteinExistence type="predicted"/>
<keyword evidence="1" id="KW-0812">Transmembrane</keyword>
<name>A0A352IUM3_9GAMM</name>
<evidence type="ECO:0000313" key="3">
    <source>
        <dbReference type="Proteomes" id="UP000263489"/>
    </source>
</evidence>
<dbReference type="Gene3D" id="6.10.340.10">
    <property type="match status" value="1"/>
</dbReference>
<feature type="transmembrane region" description="Helical" evidence="1">
    <location>
        <begin position="156"/>
        <end position="178"/>
    </location>
</feature>
<dbReference type="Proteomes" id="UP000263489">
    <property type="component" value="Unassembled WGS sequence"/>
</dbReference>
<reference evidence="2 3" key="1">
    <citation type="journal article" date="2018" name="Nat. Biotechnol.">
        <title>A standardized bacterial taxonomy based on genome phylogeny substantially revises the tree of life.</title>
        <authorList>
            <person name="Parks D.H."/>
            <person name="Chuvochina M."/>
            <person name="Waite D.W."/>
            <person name="Rinke C."/>
            <person name="Skarshewski A."/>
            <person name="Chaumeil P.A."/>
            <person name="Hugenholtz P."/>
        </authorList>
    </citation>
    <scope>NUCLEOTIDE SEQUENCE [LARGE SCALE GENOMIC DNA]</scope>
    <source>
        <strain evidence="2">UBA9380</strain>
    </source>
</reference>
<feature type="transmembrane region" description="Helical" evidence="1">
    <location>
        <begin position="9"/>
        <end position="32"/>
    </location>
</feature>
<evidence type="ECO:0000256" key="1">
    <source>
        <dbReference type="SAM" id="Phobius"/>
    </source>
</evidence>
<keyword evidence="1" id="KW-0472">Membrane</keyword>
<organism evidence="2 3">
    <name type="scientific">Marinobacter adhaerens</name>
    <dbReference type="NCBI Taxonomy" id="1033846"/>
    <lineage>
        <taxon>Bacteria</taxon>
        <taxon>Pseudomonadati</taxon>
        <taxon>Pseudomonadota</taxon>
        <taxon>Gammaproteobacteria</taxon>
        <taxon>Pseudomonadales</taxon>
        <taxon>Marinobacteraceae</taxon>
        <taxon>Marinobacter</taxon>
    </lineage>
</organism>
<gene>
    <name evidence="2" type="ORF">DC045_12775</name>
</gene>
<accession>A0A352IUM3</accession>